<feature type="non-terminal residue" evidence="2">
    <location>
        <position position="51"/>
    </location>
</feature>
<evidence type="ECO:0000256" key="1">
    <source>
        <dbReference type="SAM" id="MobiDB-lite"/>
    </source>
</evidence>
<gene>
    <name evidence="2" type="ORF">ABG768_013228</name>
</gene>
<feature type="non-terminal residue" evidence="2">
    <location>
        <position position="1"/>
    </location>
</feature>
<reference evidence="2 3" key="1">
    <citation type="submission" date="2024-05" db="EMBL/GenBank/DDBJ databases">
        <title>A high-quality chromosomal-level genome assembly of Topmouth culter (Culter alburnus).</title>
        <authorList>
            <person name="Zhao H."/>
        </authorList>
    </citation>
    <scope>NUCLEOTIDE SEQUENCE [LARGE SCALE GENOMIC DNA]</scope>
    <source>
        <strain evidence="2">CATC2023</strain>
        <tissue evidence="2">Muscle</tissue>
    </source>
</reference>
<feature type="compositionally biased region" description="Basic and acidic residues" evidence="1">
    <location>
        <begin position="1"/>
        <end position="11"/>
    </location>
</feature>
<name>A0AAW2B4U8_CULAL</name>
<feature type="region of interest" description="Disordered" evidence="1">
    <location>
        <begin position="1"/>
        <end position="20"/>
    </location>
</feature>
<comment type="caution">
    <text evidence="2">The sequence shown here is derived from an EMBL/GenBank/DDBJ whole genome shotgun (WGS) entry which is preliminary data.</text>
</comment>
<protein>
    <submittedName>
        <fullName evidence="2">Uncharacterized protein</fullName>
    </submittedName>
</protein>
<proteinExistence type="predicted"/>
<sequence>YPPHPPGREAESASQACDGCSSWRTPEVIMALHTQKRRKREEQRAEETELT</sequence>
<dbReference type="EMBL" id="JAWDJR010000002">
    <property type="protein sequence ID" value="KAK9979819.1"/>
    <property type="molecule type" value="Genomic_DNA"/>
</dbReference>
<accession>A0AAW2B4U8</accession>
<dbReference type="AlphaFoldDB" id="A0AAW2B4U8"/>
<dbReference type="Proteomes" id="UP001479290">
    <property type="component" value="Unassembled WGS sequence"/>
</dbReference>
<keyword evidence="3" id="KW-1185">Reference proteome</keyword>
<evidence type="ECO:0000313" key="2">
    <source>
        <dbReference type="EMBL" id="KAK9979819.1"/>
    </source>
</evidence>
<evidence type="ECO:0000313" key="3">
    <source>
        <dbReference type="Proteomes" id="UP001479290"/>
    </source>
</evidence>
<organism evidence="2 3">
    <name type="scientific">Culter alburnus</name>
    <name type="common">Topmouth culter</name>
    <dbReference type="NCBI Taxonomy" id="194366"/>
    <lineage>
        <taxon>Eukaryota</taxon>
        <taxon>Metazoa</taxon>
        <taxon>Chordata</taxon>
        <taxon>Craniata</taxon>
        <taxon>Vertebrata</taxon>
        <taxon>Euteleostomi</taxon>
        <taxon>Actinopterygii</taxon>
        <taxon>Neopterygii</taxon>
        <taxon>Teleostei</taxon>
        <taxon>Ostariophysi</taxon>
        <taxon>Cypriniformes</taxon>
        <taxon>Xenocyprididae</taxon>
        <taxon>Xenocypridinae</taxon>
        <taxon>Culter</taxon>
    </lineage>
</organism>